<evidence type="ECO:0000259" key="3">
    <source>
        <dbReference type="Pfam" id="PF05368"/>
    </source>
</evidence>
<dbReference type="SUPFAM" id="SSF51735">
    <property type="entry name" value="NAD(P)-binding Rossmann-fold domains"/>
    <property type="match status" value="1"/>
</dbReference>
<reference evidence="4 5" key="1">
    <citation type="journal article" date="2017" name="Syst. Appl. Microbiol.">
        <title>Pseudomonas caspiana sp. nov., a citrus pathogen in the Pseudomonas syringae phylogenetic group.</title>
        <authorList>
            <person name="Busquets A."/>
            <person name="Gomila M."/>
            <person name="Beiki F."/>
            <person name="Mulet M."/>
            <person name="Rahimian H."/>
            <person name="Garcia-Valdes E."/>
            <person name="Lalucat J."/>
        </authorList>
    </citation>
    <scope>NUCLEOTIDE SEQUENCE [LARGE SCALE GENOMIC DNA]</scope>
    <source>
        <strain evidence="4 5">FBF102</strain>
    </source>
</reference>
<protein>
    <submittedName>
        <fullName evidence="4">2'-hydroxyisoflavone reductase</fullName>
    </submittedName>
</protein>
<accession>A0A1Y3NWV4</accession>
<evidence type="ECO:0000313" key="5">
    <source>
        <dbReference type="Proteomes" id="UP000195440"/>
    </source>
</evidence>
<evidence type="ECO:0000256" key="1">
    <source>
        <dbReference type="ARBA" id="ARBA00022857"/>
    </source>
</evidence>
<dbReference type="Gene3D" id="3.90.25.10">
    <property type="entry name" value="UDP-galactose 4-epimerase, domain 1"/>
    <property type="match status" value="1"/>
</dbReference>
<gene>
    <name evidence="4" type="ORF">AUC60_25525</name>
</gene>
<dbReference type="PANTHER" id="PTHR47706:SF6">
    <property type="entry name" value="NMRA-LIKE FAMILY PROTEIN (AFU_ORTHOLOGUE AFUA_6G00280)"/>
    <property type="match status" value="1"/>
</dbReference>
<proteinExistence type="predicted"/>
<dbReference type="InterPro" id="IPR036291">
    <property type="entry name" value="NAD(P)-bd_dom_sf"/>
</dbReference>
<organism evidence="4 5">
    <name type="scientific">Pseudomonas caspiana</name>
    <dbReference type="NCBI Taxonomy" id="1451454"/>
    <lineage>
        <taxon>Bacteria</taxon>
        <taxon>Pseudomonadati</taxon>
        <taxon>Pseudomonadota</taxon>
        <taxon>Gammaproteobacteria</taxon>
        <taxon>Pseudomonadales</taxon>
        <taxon>Pseudomonadaceae</taxon>
        <taxon>Pseudomonas</taxon>
    </lineage>
</organism>
<name>A0A1Y3NWV4_9PSED</name>
<dbReference type="PANTHER" id="PTHR47706">
    <property type="entry name" value="NMRA-LIKE FAMILY PROTEIN"/>
    <property type="match status" value="1"/>
</dbReference>
<dbReference type="AlphaFoldDB" id="A0A1Y3NWV4"/>
<keyword evidence="1" id="KW-0521">NADP</keyword>
<dbReference type="InterPro" id="IPR051609">
    <property type="entry name" value="NmrA/Isoflavone_reductase-like"/>
</dbReference>
<dbReference type="InterPro" id="IPR045312">
    <property type="entry name" value="PCBER-like"/>
</dbReference>
<keyword evidence="5" id="KW-1185">Reference proteome</keyword>
<comment type="caution">
    <text evidence="4">The sequence shown here is derived from an EMBL/GenBank/DDBJ whole genome shotgun (WGS) entry which is preliminary data.</text>
</comment>
<evidence type="ECO:0000313" key="4">
    <source>
        <dbReference type="EMBL" id="OUM70992.1"/>
    </source>
</evidence>
<dbReference type="InterPro" id="IPR008030">
    <property type="entry name" value="NmrA-like"/>
</dbReference>
<dbReference type="GO" id="GO:0016491">
    <property type="term" value="F:oxidoreductase activity"/>
    <property type="evidence" value="ECO:0007669"/>
    <property type="project" value="UniProtKB-KW"/>
</dbReference>
<keyword evidence="2" id="KW-0560">Oxidoreductase</keyword>
<dbReference type="Gene3D" id="3.40.50.720">
    <property type="entry name" value="NAD(P)-binding Rossmann-like Domain"/>
    <property type="match status" value="1"/>
</dbReference>
<dbReference type="Pfam" id="PF05368">
    <property type="entry name" value="NmrA"/>
    <property type="match status" value="1"/>
</dbReference>
<feature type="domain" description="NmrA-like" evidence="3">
    <location>
        <begin position="9"/>
        <end position="260"/>
    </location>
</feature>
<evidence type="ECO:0000256" key="2">
    <source>
        <dbReference type="ARBA" id="ARBA00023002"/>
    </source>
</evidence>
<dbReference type="Proteomes" id="UP000195440">
    <property type="component" value="Unassembled WGS sequence"/>
</dbReference>
<dbReference type="OrthoDB" id="5540862at2"/>
<dbReference type="EMBL" id="LOHF01000036">
    <property type="protein sequence ID" value="OUM70992.1"/>
    <property type="molecule type" value="Genomic_DNA"/>
</dbReference>
<sequence>MQLTTPVKTDNILVLGAGELGTQVLRQLAEINADSRNARITVLLRASAVATQDSSKKRALEELQILGIHILQADVINDSIEALAEHFRHFDTVISCVGFVAGAGTQLKLTQAALKAGVKRYVPWQFGVDYDVIGKGSPQDLFDEQLEVRELLRAQRTTQWLIISTGMFTSFLFEPAFGVVDLAKNTVHALGTWDTQVTVTTPEDIGKLTALIIFAEPRLIDQVVFVAGDTLSYRQLADILDEKLGRTLSRVECTVPQLNAALAAAPHDSLCKYRAVFAQGKGVAWDKKRTFNATHGIELTTVADWVEQNLVPAKGALV</sequence>
<dbReference type="CDD" id="cd05259">
    <property type="entry name" value="PCBER_SDR_a"/>
    <property type="match status" value="1"/>
</dbReference>
<dbReference type="RefSeq" id="WP_087274203.1">
    <property type="nucleotide sequence ID" value="NZ_JBJGBV010000010.1"/>
</dbReference>